<keyword evidence="1" id="KW-1133">Transmembrane helix</keyword>
<gene>
    <name evidence="2" type="ORF">PPACK8108_LOCUS10777</name>
</gene>
<evidence type="ECO:0000313" key="3">
    <source>
        <dbReference type="Proteomes" id="UP001153365"/>
    </source>
</evidence>
<keyword evidence="1" id="KW-0812">Transmembrane</keyword>
<proteinExistence type="predicted"/>
<name>A0AAV0AZG5_PHAPC</name>
<protein>
    <submittedName>
        <fullName evidence="2">Uncharacterized protein</fullName>
    </submittedName>
</protein>
<dbReference type="Proteomes" id="UP001153365">
    <property type="component" value="Unassembled WGS sequence"/>
</dbReference>
<keyword evidence="1" id="KW-0472">Membrane</keyword>
<sequence>MIRRRGLPANFPKTLPNSRYLFESRQHPSPKVVHPFQLTKNEQESVNRSSTEVIVIVLGVFLICILVISLCCHYYLLKKKRKLSPISRRALTNSRRNPYYSPGNPHLFEHHTNSRIEMQNFNLKNNFTGISENTWESVGRKWTCKPFSLPTSLSKHSPYSPTYSKHTIPLDFDTRGNRLPTVETLSFRQKNDGDTKSREGSKYSLEKTMESKLSAQSCSESIWTEYKNLGLSSVIPPIPPTASLSLLNMDSFLTCHPARYQRQAGHDGIMTQSCHVIHLPSAKKQLSSQFESKYKLDQNFGSKISRADNLSSLSLGSPTYPKAERVNSQILSDPKYTNLDHYTSLRSQTSALAKEAAKTTTTSSSITPLKKLPSILKPSNSKSFFQASPSLRMDLNCTDIKL</sequence>
<dbReference type="EMBL" id="CALTRL010002428">
    <property type="protein sequence ID" value="CAH7675736.1"/>
    <property type="molecule type" value="Genomic_DNA"/>
</dbReference>
<dbReference type="AlphaFoldDB" id="A0AAV0AZG5"/>
<evidence type="ECO:0000313" key="2">
    <source>
        <dbReference type="EMBL" id="CAH7675736.1"/>
    </source>
</evidence>
<feature type="transmembrane region" description="Helical" evidence="1">
    <location>
        <begin position="53"/>
        <end position="77"/>
    </location>
</feature>
<evidence type="ECO:0000256" key="1">
    <source>
        <dbReference type="SAM" id="Phobius"/>
    </source>
</evidence>
<organism evidence="2 3">
    <name type="scientific">Phakopsora pachyrhizi</name>
    <name type="common">Asian soybean rust disease fungus</name>
    <dbReference type="NCBI Taxonomy" id="170000"/>
    <lineage>
        <taxon>Eukaryota</taxon>
        <taxon>Fungi</taxon>
        <taxon>Dikarya</taxon>
        <taxon>Basidiomycota</taxon>
        <taxon>Pucciniomycotina</taxon>
        <taxon>Pucciniomycetes</taxon>
        <taxon>Pucciniales</taxon>
        <taxon>Phakopsoraceae</taxon>
        <taxon>Phakopsora</taxon>
    </lineage>
</organism>
<comment type="caution">
    <text evidence="2">The sequence shown here is derived from an EMBL/GenBank/DDBJ whole genome shotgun (WGS) entry which is preliminary data.</text>
</comment>
<accession>A0AAV0AZG5</accession>
<reference evidence="2" key="1">
    <citation type="submission" date="2022-06" db="EMBL/GenBank/DDBJ databases">
        <authorList>
            <consortium name="SYNGENTA / RWTH Aachen University"/>
        </authorList>
    </citation>
    <scope>NUCLEOTIDE SEQUENCE</scope>
</reference>
<keyword evidence="3" id="KW-1185">Reference proteome</keyword>